<proteinExistence type="predicted"/>
<dbReference type="PANTHER" id="PTHR40640:SF1">
    <property type="entry name" value="ANCHORED GLYCOPROTEIN, PUTATIVE (AFU_ORTHOLOGUE AFUA_8G04860)-RELATED"/>
    <property type="match status" value="1"/>
</dbReference>
<protein>
    <submittedName>
        <fullName evidence="2">Uncharacterized protein</fullName>
    </submittedName>
</protein>
<comment type="caution">
    <text evidence="2">The sequence shown here is derived from an EMBL/GenBank/DDBJ whole genome shotgun (WGS) entry which is preliminary data.</text>
</comment>
<dbReference type="Proteomes" id="UP001152049">
    <property type="component" value="Unassembled WGS sequence"/>
</dbReference>
<feature type="signal peptide" evidence="1">
    <location>
        <begin position="1"/>
        <end position="21"/>
    </location>
</feature>
<sequence length="220" mass="23837">MYLGRTSTWLVLLAVNSIAYADEEAPAVTAAPIYLPYYNEEAWSQVRGSILSSDSDAQETTYTIFCPDLDDVYPPECDLSLEFPFILVEGPDTVRFHGTHTSQLTASLECKLQGTTRATCSGHSSFHKGYDDGVHTGPTEVKWTSTYSGDEVEWGVLTMAELPHDSDPFTAASTTPTGPTEFVSMPIATNGDSAGTSLSINVRRVALLTACCMMIVGWLS</sequence>
<evidence type="ECO:0000313" key="3">
    <source>
        <dbReference type="Proteomes" id="UP001152049"/>
    </source>
</evidence>
<gene>
    <name evidence="2" type="ORF">NW762_002160</name>
</gene>
<dbReference type="EMBL" id="JAOQAZ010000002">
    <property type="protein sequence ID" value="KAJ4270474.1"/>
    <property type="molecule type" value="Genomic_DNA"/>
</dbReference>
<reference evidence="2" key="1">
    <citation type="submission" date="2022-09" db="EMBL/GenBank/DDBJ databases">
        <title>Fusarium specimens isolated from Avocado Roots.</title>
        <authorList>
            <person name="Stajich J."/>
            <person name="Roper C."/>
            <person name="Heimlech-Rivalta G."/>
        </authorList>
    </citation>
    <scope>NUCLEOTIDE SEQUENCE</scope>
    <source>
        <strain evidence="2">CF00136</strain>
    </source>
</reference>
<organism evidence="2 3">
    <name type="scientific">Fusarium torreyae</name>
    <dbReference type="NCBI Taxonomy" id="1237075"/>
    <lineage>
        <taxon>Eukaryota</taxon>
        <taxon>Fungi</taxon>
        <taxon>Dikarya</taxon>
        <taxon>Ascomycota</taxon>
        <taxon>Pezizomycotina</taxon>
        <taxon>Sordariomycetes</taxon>
        <taxon>Hypocreomycetidae</taxon>
        <taxon>Hypocreales</taxon>
        <taxon>Nectriaceae</taxon>
        <taxon>Fusarium</taxon>
    </lineage>
</organism>
<feature type="chain" id="PRO_5040925999" evidence="1">
    <location>
        <begin position="22"/>
        <end position="220"/>
    </location>
</feature>
<name>A0A9W8SEQ0_9HYPO</name>
<evidence type="ECO:0000256" key="1">
    <source>
        <dbReference type="SAM" id="SignalP"/>
    </source>
</evidence>
<dbReference type="OrthoDB" id="4991875at2759"/>
<accession>A0A9W8SEQ0</accession>
<keyword evidence="1" id="KW-0732">Signal</keyword>
<dbReference type="AlphaFoldDB" id="A0A9W8SEQ0"/>
<keyword evidence="3" id="KW-1185">Reference proteome</keyword>
<evidence type="ECO:0000313" key="2">
    <source>
        <dbReference type="EMBL" id="KAJ4270474.1"/>
    </source>
</evidence>
<dbReference type="PANTHER" id="PTHR40640">
    <property type="entry name" value="ANCHORED GLYCOPROTEIN, PUTATIVE (AFU_ORTHOLOGUE AFUA_8G04860)-RELATED"/>
    <property type="match status" value="1"/>
</dbReference>